<protein>
    <submittedName>
        <fullName evidence="1">Uncharacterized protein</fullName>
    </submittedName>
</protein>
<proteinExistence type="predicted"/>
<name>A0A9Q0XZW4_9SAUR</name>
<sequence>MPSSPPTGNVCFQPCLQEADCCLIEATLVCGSAEEAGEKPQGPNGTERNASQTCFSDIFVQSGGSLMKGPKKMVRKKNTILGSHDLSLGREIPVVVHPLHAAFSLQPSKIFSRKAALLLGIPIDQKRGNDGMKTALPPLEKQLIFENWPF</sequence>
<dbReference type="EMBL" id="JAPFRF010000004">
    <property type="protein sequence ID" value="KAJ7335352.1"/>
    <property type="molecule type" value="Genomic_DNA"/>
</dbReference>
<reference evidence="1" key="1">
    <citation type="journal article" date="2023" name="DNA Res.">
        <title>Chromosome-level genome assembly of Phrynocephalus forsythii using third-generation DNA sequencing and Hi-C analysis.</title>
        <authorList>
            <person name="Qi Y."/>
            <person name="Zhao W."/>
            <person name="Zhao Y."/>
            <person name="Niu C."/>
            <person name="Cao S."/>
            <person name="Zhang Y."/>
        </authorList>
    </citation>
    <scope>NUCLEOTIDE SEQUENCE</scope>
    <source>
        <tissue evidence="1">Muscle</tissue>
    </source>
</reference>
<keyword evidence="2" id="KW-1185">Reference proteome</keyword>
<gene>
    <name evidence="1" type="ORF">JRQ81_013293</name>
</gene>
<dbReference type="AlphaFoldDB" id="A0A9Q0XZW4"/>
<accession>A0A9Q0XZW4</accession>
<comment type="caution">
    <text evidence="1">The sequence shown here is derived from an EMBL/GenBank/DDBJ whole genome shotgun (WGS) entry which is preliminary data.</text>
</comment>
<evidence type="ECO:0000313" key="2">
    <source>
        <dbReference type="Proteomes" id="UP001142489"/>
    </source>
</evidence>
<evidence type="ECO:0000313" key="1">
    <source>
        <dbReference type="EMBL" id="KAJ7335352.1"/>
    </source>
</evidence>
<dbReference type="Proteomes" id="UP001142489">
    <property type="component" value="Unassembled WGS sequence"/>
</dbReference>
<organism evidence="1 2">
    <name type="scientific">Phrynocephalus forsythii</name>
    <dbReference type="NCBI Taxonomy" id="171643"/>
    <lineage>
        <taxon>Eukaryota</taxon>
        <taxon>Metazoa</taxon>
        <taxon>Chordata</taxon>
        <taxon>Craniata</taxon>
        <taxon>Vertebrata</taxon>
        <taxon>Euteleostomi</taxon>
        <taxon>Lepidosauria</taxon>
        <taxon>Squamata</taxon>
        <taxon>Bifurcata</taxon>
        <taxon>Unidentata</taxon>
        <taxon>Episquamata</taxon>
        <taxon>Toxicofera</taxon>
        <taxon>Iguania</taxon>
        <taxon>Acrodonta</taxon>
        <taxon>Agamidae</taxon>
        <taxon>Agaminae</taxon>
        <taxon>Phrynocephalus</taxon>
    </lineage>
</organism>